<keyword evidence="5" id="KW-1185">Reference proteome</keyword>
<accession>A0ABY6G1Z0</accession>
<evidence type="ECO:0000256" key="3">
    <source>
        <dbReference type="ARBA" id="ARBA00022801"/>
    </source>
</evidence>
<sequence length="113" mass="12723">MRRRSDADLIAEALTHIDRLLTYIERDGLSDDVVADAVCLRLAAAIDALNDDTVPPLGERLFGATWRSMRATRNYIAHAYAFVDMSLVSDTVDNDLPDVERVLREEYARLTRG</sequence>
<keyword evidence="2" id="KW-0540">Nuclease</keyword>
<gene>
    <name evidence="4" type="ORF">BRM3_14015</name>
</gene>
<proteinExistence type="predicted"/>
<evidence type="ECO:0000313" key="4">
    <source>
        <dbReference type="EMBL" id="UYG16693.1"/>
    </source>
</evidence>
<organism evidence="4 5">
    <name type="scientific">Brachybacterium huguangmaarense</name>
    <dbReference type="NCBI Taxonomy" id="1652028"/>
    <lineage>
        <taxon>Bacteria</taxon>
        <taxon>Bacillati</taxon>
        <taxon>Actinomycetota</taxon>
        <taxon>Actinomycetes</taxon>
        <taxon>Micrococcales</taxon>
        <taxon>Dermabacteraceae</taxon>
        <taxon>Brachybacterium</taxon>
    </lineage>
</organism>
<keyword evidence="3" id="KW-0378">Hydrolase</keyword>
<name>A0ABY6G1Z0_9MICO</name>
<protein>
    <submittedName>
        <fullName evidence="4">DUF86 domain-containing protein</fullName>
    </submittedName>
</protein>
<dbReference type="InterPro" id="IPR008201">
    <property type="entry name" value="HepT-like"/>
</dbReference>
<dbReference type="RefSeq" id="WP_263593906.1">
    <property type="nucleotide sequence ID" value="NZ_CP107020.1"/>
</dbReference>
<keyword evidence="1" id="KW-1277">Toxin-antitoxin system</keyword>
<dbReference type="Proteomes" id="UP001164305">
    <property type="component" value="Chromosome"/>
</dbReference>
<reference evidence="4" key="1">
    <citation type="submission" date="2022-10" db="EMBL/GenBank/DDBJ databases">
        <title>Whole-Genome Sequencing of Brachybacterium huguangmaarense BRM-3, Isolated from Betula schmidtii.</title>
        <authorList>
            <person name="Haam D."/>
        </authorList>
    </citation>
    <scope>NUCLEOTIDE SEQUENCE</scope>
    <source>
        <strain evidence="4">BRM-3</strain>
    </source>
</reference>
<evidence type="ECO:0000256" key="2">
    <source>
        <dbReference type="ARBA" id="ARBA00022722"/>
    </source>
</evidence>
<evidence type="ECO:0000256" key="1">
    <source>
        <dbReference type="ARBA" id="ARBA00022649"/>
    </source>
</evidence>
<dbReference type="EMBL" id="CP107020">
    <property type="protein sequence ID" value="UYG16693.1"/>
    <property type="molecule type" value="Genomic_DNA"/>
</dbReference>
<dbReference type="Pfam" id="PF01934">
    <property type="entry name" value="HepT-like"/>
    <property type="match status" value="1"/>
</dbReference>
<evidence type="ECO:0000313" key="5">
    <source>
        <dbReference type="Proteomes" id="UP001164305"/>
    </source>
</evidence>